<dbReference type="PROSITE" id="PS50174">
    <property type="entry name" value="G_PATCH"/>
    <property type="match status" value="1"/>
</dbReference>
<dbReference type="EMBL" id="NAJO01000011">
    <property type="protein sequence ID" value="OQO09083.1"/>
    <property type="molecule type" value="Genomic_DNA"/>
</dbReference>
<evidence type="ECO:0000259" key="2">
    <source>
        <dbReference type="PROSITE" id="PS50174"/>
    </source>
</evidence>
<gene>
    <name evidence="3" type="ORF">B0A48_05974</name>
</gene>
<dbReference type="AlphaFoldDB" id="A0A1V8TCH7"/>
<name>A0A1V8TCH7_9PEZI</name>
<feature type="compositionally biased region" description="Polar residues" evidence="1">
    <location>
        <begin position="14"/>
        <end position="25"/>
    </location>
</feature>
<feature type="region of interest" description="Disordered" evidence="1">
    <location>
        <begin position="227"/>
        <end position="302"/>
    </location>
</feature>
<feature type="compositionally biased region" description="Basic residues" evidence="1">
    <location>
        <begin position="227"/>
        <end position="236"/>
    </location>
</feature>
<comment type="caution">
    <text evidence="3">The sequence shown here is derived from an EMBL/GenBank/DDBJ whole genome shotgun (WGS) entry which is preliminary data.</text>
</comment>
<proteinExistence type="predicted"/>
<dbReference type="STRING" id="1507870.A0A1V8TCH7"/>
<feature type="region of interest" description="Disordered" evidence="1">
    <location>
        <begin position="145"/>
        <end position="169"/>
    </location>
</feature>
<reference evidence="4" key="1">
    <citation type="submission" date="2017-03" db="EMBL/GenBank/DDBJ databases">
        <title>Genomes of endolithic fungi from Antarctica.</title>
        <authorList>
            <person name="Coleine C."/>
            <person name="Masonjones S."/>
            <person name="Stajich J.E."/>
        </authorList>
    </citation>
    <scope>NUCLEOTIDE SEQUENCE [LARGE SCALE GENOMIC DNA]</scope>
    <source>
        <strain evidence="4">CCFEE 5527</strain>
    </source>
</reference>
<dbReference type="OrthoDB" id="29523at2759"/>
<evidence type="ECO:0000313" key="4">
    <source>
        <dbReference type="Proteomes" id="UP000192596"/>
    </source>
</evidence>
<accession>A0A1V8TCH7</accession>
<feature type="compositionally biased region" description="Basic and acidic residues" evidence="1">
    <location>
        <begin position="266"/>
        <end position="279"/>
    </location>
</feature>
<sequence>MGLSAPKSRIKLSNDPNNTTWSTDTSAYGHRLLTSQGWSPGTTLGAVNAPQASHYTAANSSHIRVLLREDNAGLGAKRGGESKETFGLKGLEGIFGRLNGREEAKVDNVVEEKRRDAMLRVRYGGVMGFVSGGFLVGDKLVMHEEESKPGEKRKWDDDMEGVSKSEKRLKSEHLAATKAAGKAMTDADVIRAARKARKVAGGTTVLADIQSEAMAVPELDAELAKAARKAKRRSKRSNAAPEPVRPTTVPLADEDEARAAKKAKRLLKDEAKAEKAARREARRLRREAKANRPTAPGTSASLDSELTVAIAPTEVLAQPIAPTALPQPQSLSGSRHAVRQRYIAQKRLASMDGRAMQEILMLKAGA</sequence>
<dbReference type="Proteomes" id="UP000192596">
    <property type="component" value="Unassembled WGS sequence"/>
</dbReference>
<dbReference type="GO" id="GO:0003676">
    <property type="term" value="F:nucleic acid binding"/>
    <property type="evidence" value="ECO:0007669"/>
    <property type="project" value="InterPro"/>
</dbReference>
<dbReference type="InterPro" id="IPR000467">
    <property type="entry name" value="G_patch_dom"/>
</dbReference>
<organism evidence="3 4">
    <name type="scientific">Cryoendolithus antarcticus</name>
    <dbReference type="NCBI Taxonomy" id="1507870"/>
    <lineage>
        <taxon>Eukaryota</taxon>
        <taxon>Fungi</taxon>
        <taxon>Dikarya</taxon>
        <taxon>Ascomycota</taxon>
        <taxon>Pezizomycotina</taxon>
        <taxon>Dothideomycetes</taxon>
        <taxon>Dothideomycetidae</taxon>
        <taxon>Cladosporiales</taxon>
        <taxon>Cladosporiaceae</taxon>
        <taxon>Cryoendolithus</taxon>
    </lineage>
</organism>
<evidence type="ECO:0000313" key="3">
    <source>
        <dbReference type="EMBL" id="OQO09083.1"/>
    </source>
</evidence>
<feature type="region of interest" description="Disordered" evidence="1">
    <location>
        <begin position="1"/>
        <end position="25"/>
    </location>
</feature>
<protein>
    <recommendedName>
        <fullName evidence="2">G-patch domain-containing protein</fullName>
    </recommendedName>
</protein>
<dbReference type="Pfam" id="PF01585">
    <property type="entry name" value="G-patch"/>
    <property type="match status" value="1"/>
</dbReference>
<feature type="domain" description="G-patch" evidence="2">
    <location>
        <begin position="25"/>
        <end position="79"/>
    </location>
</feature>
<evidence type="ECO:0000256" key="1">
    <source>
        <dbReference type="SAM" id="MobiDB-lite"/>
    </source>
</evidence>
<dbReference type="InParanoid" id="A0A1V8TCH7"/>
<keyword evidence="4" id="KW-1185">Reference proteome</keyword>